<evidence type="ECO:0000256" key="1">
    <source>
        <dbReference type="SAM" id="MobiDB-lite"/>
    </source>
</evidence>
<organism evidence="3 4">
    <name type="scientific">Microbacterium tenebrionis</name>
    <dbReference type="NCBI Taxonomy" id="2830665"/>
    <lineage>
        <taxon>Bacteria</taxon>
        <taxon>Bacillati</taxon>
        <taxon>Actinomycetota</taxon>
        <taxon>Actinomycetes</taxon>
        <taxon>Micrococcales</taxon>
        <taxon>Microbacteriaceae</taxon>
        <taxon>Microbacterium</taxon>
    </lineage>
</organism>
<feature type="compositionally biased region" description="Low complexity" evidence="1">
    <location>
        <begin position="25"/>
        <end position="39"/>
    </location>
</feature>
<dbReference type="PROSITE" id="PS51257">
    <property type="entry name" value="PROKAR_LIPOPROTEIN"/>
    <property type="match status" value="1"/>
</dbReference>
<evidence type="ECO:0000256" key="2">
    <source>
        <dbReference type="SAM" id="SignalP"/>
    </source>
</evidence>
<gene>
    <name evidence="3" type="ORF">KEC56_08560</name>
</gene>
<proteinExistence type="predicted"/>
<dbReference type="AlphaFoldDB" id="A0A9X1LPP5"/>
<evidence type="ECO:0000313" key="4">
    <source>
        <dbReference type="Proteomes" id="UP001139289"/>
    </source>
</evidence>
<keyword evidence="4" id="KW-1185">Reference proteome</keyword>
<dbReference type="EMBL" id="JAGTTM010000002">
    <property type="protein sequence ID" value="MCC2029568.1"/>
    <property type="molecule type" value="Genomic_DNA"/>
</dbReference>
<accession>A0A9X1LPP5</accession>
<dbReference type="Proteomes" id="UP001139289">
    <property type="component" value="Unassembled WGS sequence"/>
</dbReference>
<evidence type="ECO:0000313" key="3">
    <source>
        <dbReference type="EMBL" id="MCC2029568.1"/>
    </source>
</evidence>
<feature type="signal peptide" evidence="2">
    <location>
        <begin position="1"/>
        <end position="24"/>
    </location>
</feature>
<feature type="region of interest" description="Disordered" evidence="1">
    <location>
        <begin position="25"/>
        <end position="49"/>
    </location>
</feature>
<reference evidence="3" key="1">
    <citation type="submission" date="2021-04" db="EMBL/GenBank/DDBJ databases">
        <title>Microbacterium tenobrionis sp. nov. and Microbacterium allomyrinae sp. nov., isolated from larvae of Tenobrio molitor and Allomyrina dichotoma, respectively.</title>
        <authorList>
            <person name="Lee S.D."/>
        </authorList>
    </citation>
    <scope>NUCLEOTIDE SEQUENCE</scope>
    <source>
        <strain evidence="3">YMB-B2</strain>
    </source>
</reference>
<dbReference type="RefSeq" id="WP_227530605.1">
    <property type="nucleotide sequence ID" value="NZ_JAGTTM010000002.1"/>
</dbReference>
<comment type="caution">
    <text evidence="3">The sequence shown here is derived from an EMBL/GenBank/DDBJ whole genome shotgun (WGS) entry which is preliminary data.</text>
</comment>
<keyword evidence="2" id="KW-0732">Signal</keyword>
<name>A0A9X1LPP5_9MICO</name>
<sequence>MNRRIAAFTIAAVAVLGLTGCAGAADESSNDNADAGDSAPVEETGTDQSVEDACGIVMPQLTEASQAMSDIDPASADPQATVDQFNEYIAKLGETVDSVSNSEVKAATAAVHEDFVAMGDVLTKVVVEQDLDAAGDLSTITGDVTESATALQELCS</sequence>
<protein>
    <recommendedName>
        <fullName evidence="5">Lipoprotein</fullName>
    </recommendedName>
</protein>
<evidence type="ECO:0008006" key="5">
    <source>
        <dbReference type="Google" id="ProtNLM"/>
    </source>
</evidence>
<feature type="chain" id="PRO_5040746726" description="Lipoprotein" evidence="2">
    <location>
        <begin position="25"/>
        <end position="156"/>
    </location>
</feature>